<dbReference type="PANTHER" id="PTHR36981">
    <property type="entry name" value="ZGC:195170"/>
    <property type="match status" value="1"/>
</dbReference>
<proteinExistence type="evidence at transcript level"/>
<sequence length="169" mass="19654">EMLLRTRNSGMSLYEDAPELPPTESNSSPPSSPTPPQRRYGNTEWCSCNHCVVLDNGTEAECLCCRDMGSALTRVQPAGCITEHPEFTMLCLSIPVLRLLYFELRGHGHPMHEDIHRRYRYTAYRTFVRWLWRRLGRGNRMILPACVVGRIREEFPSETTTGFRYPRYR</sequence>
<organism evidence="3">
    <name type="scientific">Ixodes ricinus</name>
    <name type="common">Common tick</name>
    <name type="synonym">Acarus ricinus</name>
    <dbReference type="NCBI Taxonomy" id="34613"/>
    <lineage>
        <taxon>Eukaryota</taxon>
        <taxon>Metazoa</taxon>
        <taxon>Ecdysozoa</taxon>
        <taxon>Arthropoda</taxon>
        <taxon>Chelicerata</taxon>
        <taxon>Arachnida</taxon>
        <taxon>Acari</taxon>
        <taxon>Parasitiformes</taxon>
        <taxon>Ixodida</taxon>
        <taxon>Ixodoidea</taxon>
        <taxon>Ixodidae</taxon>
        <taxon>Ixodinae</taxon>
        <taxon>Ixodes</taxon>
    </lineage>
</organism>
<feature type="compositionally biased region" description="Polar residues" evidence="1">
    <location>
        <begin position="1"/>
        <end position="11"/>
    </location>
</feature>
<protein>
    <submittedName>
        <fullName evidence="3">Putative p2x purinoceptor</fullName>
    </submittedName>
</protein>
<dbReference type="EMBL" id="GANP01000634">
    <property type="protein sequence ID" value="JAB83834.1"/>
    <property type="molecule type" value="mRNA"/>
</dbReference>
<dbReference type="Pfam" id="PF20478">
    <property type="entry name" value="P2RX7_C"/>
    <property type="match status" value="1"/>
</dbReference>
<evidence type="ECO:0000313" key="3">
    <source>
        <dbReference type="EMBL" id="JAB83834.1"/>
    </source>
</evidence>
<feature type="non-terminal residue" evidence="3">
    <location>
        <position position="1"/>
    </location>
</feature>
<name>V5HYF4_IXORI</name>
<evidence type="ECO:0000256" key="1">
    <source>
        <dbReference type="SAM" id="MobiDB-lite"/>
    </source>
</evidence>
<accession>V5HYF4</accession>
<dbReference type="PANTHER" id="PTHR36981:SF1">
    <property type="entry name" value="P2X PURINORECEPTOR 7 INTRACELLULAR DOMAIN-CONTAINING PROTEIN"/>
    <property type="match status" value="1"/>
</dbReference>
<feature type="domain" description="P2X purinoreceptor 7 intracellular" evidence="2">
    <location>
        <begin position="35"/>
        <end position="160"/>
    </location>
</feature>
<evidence type="ECO:0000259" key="2">
    <source>
        <dbReference type="Pfam" id="PF20478"/>
    </source>
</evidence>
<dbReference type="AlphaFoldDB" id="V5HYF4"/>
<reference evidence="3" key="1">
    <citation type="journal article" date="2015" name="Sci. Rep.">
        <title>Tissue- and time-dependent transcription in Ixodes ricinus salivary glands and midguts when blood feeding on the vertebrate host.</title>
        <authorList>
            <person name="Kotsyfakis M."/>
            <person name="Schwarz A."/>
            <person name="Erhart J."/>
            <person name="Ribeiro J.M."/>
        </authorList>
    </citation>
    <scope>NUCLEOTIDE SEQUENCE</scope>
    <source>
        <tissue evidence="3">Salivary gland and midgut</tissue>
    </source>
</reference>
<dbReference type="InterPro" id="IPR046815">
    <property type="entry name" value="P2RX7_C"/>
</dbReference>
<feature type="region of interest" description="Disordered" evidence="1">
    <location>
        <begin position="1"/>
        <end position="36"/>
    </location>
</feature>